<protein>
    <submittedName>
        <fullName evidence="3">Unannotated protein</fullName>
    </submittedName>
</protein>
<organism evidence="3">
    <name type="scientific">freshwater metagenome</name>
    <dbReference type="NCBI Taxonomy" id="449393"/>
    <lineage>
        <taxon>unclassified sequences</taxon>
        <taxon>metagenomes</taxon>
        <taxon>ecological metagenomes</taxon>
    </lineage>
</organism>
<sequence length="312" mass="34063">MGVKPEIGEHLAQRAAGGMPEVWQAPLADIRKNTHSHIALRQPLINLYEIQHKTIPGPTADIPIRIYRPTSGKNLPALIFFHGGGWVLNFLDIYEPSLRKVALNGEFIIIAVQYQKAPEHPYPIPFQDCYAALEWTMSNASALGIDPAAIGVGGDSAGGNLAAAVAIKARDNNLDSLAFQLLIYPCNDIKMEYSTATEYSEGYGLSTKAMKWFWNNYLPNKSDHADPYAVPATAKNLRGVAPAIIITAEFDPLTDDGRNYYQKLIADSVPSVYKEYAGQIHGFFNLGGVTADADLLYSDIANEINGIIGRGN</sequence>
<evidence type="ECO:0000256" key="1">
    <source>
        <dbReference type="ARBA" id="ARBA00022801"/>
    </source>
</evidence>
<dbReference type="SUPFAM" id="SSF53474">
    <property type="entry name" value="alpha/beta-Hydrolases"/>
    <property type="match status" value="1"/>
</dbReference>
<evidence type="ECO:0000259" key="2">
    <source>
        <dbReference type="Pfam" id="PF07859"/>
    </source>
</evidence>
<dbReference type="InterPro" id="IPR050300">
    <property type="entry name" value="GDXG_lipolytic_enzyme"/>
</dbReference>
<feature type="domain" description="Alpha/beta hydrolase fold-3" evidence="2">
    <location>
        <begin position="78"/>
        <end position="284"/>
    </location>
</feature>
<dbReference type="InterPro" id="IPR029058">
    <property type="entry name" value="AB_hydrolase_fold"/>
</dbReference>
<keyword evidence="1" id="KW-0378">Hydrolase</keyword>
<evidence type="ECO:0000313" key="3">
    <source>
        <dbReference type="EMBL" id="CAB4897615.1"/>
    </source>
</evidence>
<dbReference type="PANTHER" id="PTHR48081:SF8">
    <property type="entry name" value="ALPHA_BETA HYDROLASE FOLD-3 DOMAIN-CONTAINING PROTEIN-RELATED"/>
    <property type="match status" value="1"/>
</dbReference>
<accession>A0A6J7FWG2</accession>
<gene>
    <name evidence="3" type="ORF">UFOPK3608_00148</name>
</gene>
<dbReference type="Gene3D" id="3.40.50.1820">
    <property type="entry name" value="alpha/beta hydrolase"/>
    <property type="match status" value="1"/>
</dbReference>
<dbReference type="PANTHER" id="PTHR48081">
    <property type="entry name" value="AB HYDROLASE SUPERFAMILY PROTEIN C4A8.06C"/>
    <property type="match status" value="1"/>
</dbReference>
<dbReference type="InterPro" id="IPR013094">
    <property type="entry name" value="AB_hydrolase_3"/>
</dbReference>
<dbReference type="GO" id="GO:0016787">
    <property type="term" value="F:hydrolase activity"/>
    <property type="evidence" value="ECO:0007669"/>
    <property type="project" value="UniProtKB-KW"/>
</dbReference>
<dbReference type="AlphaFoldDB" id="A0A6J7FWG2"/>
<dbReference type="EMBL" id="CAFBMP010000003">
    <property type="protein sequence ID" value="CAB4897615.1"/>
    <property type="molecule type" value="Genomic_DNA"/>
</dbReference>
<dbReference type="Pfam" id="PF07859">
    <property type="entry name" value="Abhydrolase_3"/>
    <property type="match status" value="1"/>
</dbReference>
<name>A0A6J7FWG2_9ZZZZ</name>
<reference evidence="3" key="1">
    <citation type="submission" date="2020-05" db="EMBL/GenBank/DDBJ databases">
        <authorList>
            <person name="Chiriac C."/>
            <person name="Salcher M."/>
            <person name="Ghai R."/>
            <person name="Kavagutti S V."/>
        </authorList>
    </citation>
    <scope>NUCLEOTIDE SEQUENCE</scope>
</reference>
<proteinExistence type="predicted"/>